<evidence type="ECO:0000313" key="3">
    <source>
        <dbReference type="Proteomes" id="UP000046176"/>
    </source>
</evidence>
<evidence type="ECO:0000313" key="2">
    <source>
        <dbReference type="EMBL" id="CDZ32357.1"/>
    </source>
</evidence>
<organism evidence="2 3">
    <name type="scientific">Neorhizobium galegae bv. officinalis</name>
    <dbReference type="NCBI Taxonomy" id="323656"/>
    <lineage>
        <taxon>Bacteria</taxon>
        <taxon>Pseudomonadati</taxon>
        <taxon>Pseudomonadota</taxon>
        <taxon>Alphaproteobacteria</taxon>
        <taxon>Hyphomicrobiales</taxon>
        <taxon>Rhizobiaceae</taxon>
        <taxon>Rhizobium/Agrobacterium group</taxon>
        <taxon>Neorhizobium</taxon>
    </lineage>
</organism>
<evidence type="ECO:0000256" key="1">
    <source>
        <dbReference type="SAM" id="MobiDB-lite"/>
    </source>
</evidence>
<sequence>MSCSVEGKPRAGLSQHGEKPVAGLARMNREERDIGMPFRQGGQFAKP</sequence>
<name>A0A0T7FBD4_NEOGA</name>
<reference evidence="2 3" key="1">
    <citation type="submission" date="2014-08" db="EMBL/GenBank/DDBJ databases">
        <authorList>
            <person name="Chen Y.-H."/>
        </authorList>
    </citation>
    <scope>NUCLEOTIDE SEQUENCE [LARGE SCALE GENOMIC DNA]</scope>
</reference>
<protein>
    <submittedName>
        <fullName evidence="2">Uncharacterized protein</fullName>
    </submittedName>
</protein>
<dbReference type="AlphaFoldDB" id="A0A0T7FBD4"/>
<dbReference type="EMBL" id="CCRH01000002">
    <property type="protein sequence ID" value="CDZ32357.1"/>
    <property type="molecule type" value="Genomic_DNA"/>
</dbReference>
<dbReference type="Proteomes" id="UP000046176">
    <property type="component" value="Unassembled WGS sequence"/>
</dbReference>
<feature type="region of interest" description="Disordered" evidence="1">
    <location>
        <begin position="1"/>
        <end position="47"/>
    </location>
</feature>
<gene>
    <name evidence="2" type="ORF">NGAL_HAMBI1145_11280</name>
</gene>
<proteinExistence type="predicted"/>
<accession>A0A0T7FBD4</accession>